<proteinExistence type="predicted"/>
<dbReference type="PANTHER" id="PTHR47354:SF5">
    <property type="entry name" value="PROTEIN RFBI"/>
    <property type="match status" value="1"/>
</dbReference>
<dbReference type="GO" id="GO:0016491">
    <property type="term" value="F:oxidoreductase activity"/>
    <property type="evidence" value="ECO:0007669"/>
    <property type="project" value="InterPro"/>
</dbReference>
<dbReference type="InterPro" id="IPR036010">
    <property type="entry name" value="2Fe-2S_ferredoxin-like_sf"/>
</dbReference>
<dbReference type="GO" id="GO:0030170">
    <property type="term" value="F:pyridoxal phosphate binding"/>
    <property type="evidence" value="ECO:0007669"/>
    <property type="project" value="InterPro"/>
</dbReference>
<dbReference type="Pfam" id="PF00970">
    <property type="entry name" value="FAD_binding_6"/>
    <property type="match status" value="1"/>
</dbReference>
<dbReference type="EMBL" id="DYUK01000225">
    <property type="protein sequence ID" value="HJG80808.1"/>
    <property type="molecule type" value="Genomic_DNA"/>
</dbReference>
<dbReference type="Gene3D" id="2.40.30.10">
    <property type="entry name" value="Translation factors"/>
    <property type="match status" value="1"/>
</dbReference>
<feature type="region of interest" description="Disordered" evidence="4">
    <location>
        <begin position="364"/>
        <end position="393"/>
    </location>
</feature>
<sequence length="608" mass="63893">MTARIVSLHRYPVKGFPAEGVARARLEPGAGIPGDRVLAVSDGTAAPVPDRWNRWSHFFALKKRPDLAAWSVRTDPDGTIVLVPPAAGVRSPAAEAAAPIRIDPADPSSRSAAASRIAAHLPGADPSVVDVLTASSAAGPQGMFDSEHGHVSLIFLDTVRALARADGRDLDPARFRGNLLLQGLAPFAESDLVGAIMRVGDARLLIRQTIERCTATTVHPDSAVRDLNVPRILATRCGHIHCGLYGEVLTPGEVRPGDALVVEQRTTDRPLPAGTGPRSLRVLESSPLDDGRHHLRLADPYGWFAEHWRAGRHVRVHLTLDGDPHWRSYTAVLVRDSEFSLLVRPRGPVSRALTRLRAGDRLTVSGPFGGLTPDSLTPDIPTPGTPAPETPAPDPLVILTAGVGVTTALSLLPGLPADQPVSLVHLDRNADPGTSTSVDALRALAQGPGRDLLVWDTGSRGRPGPGDLQEWVTGASAAVVCGGADFVQAVAEACTAAGLPATRVHREAFASPQDAARLTDFSPATVVRPDGSRLRWTPESGTLLEALEADGAQVTYSCRAGSCGTCAIRVDDPQASAAVQDETAQPGPGRILACARVPVGSLTVLSED</sequence>
<evidence type="ECO:0000259" key="7">
    <source>
        <dbReference type="PROSITE" id="PS51384"/>
    </source>
</evidence>
<dbReference type="PROSITE" id="PS51340">
    <property type="entry name" value="MOSC"/>
    <property type="match status" value="1"/>
</dbReference>
<dbReference type="PANTHER" id="PTHR47354">
    <property type="entry name" value="NADH OXIDOREDUCTASE HCR"/>
    <property type="match status" value="1"/>
</dbReference>
<feature type="domain" description="MOSC" evidence="6">
    <location>
        <begin position="106"/>
        <end position="263"/>
    </location>
</feature>
<dbReference type="PROSITE" id="PS51085">
    <property type="entry name" value="2FE2S_FER_2"/>
    <property type="match status" value="1"/>
</dbReference>
<dbReference type="Pfam" id="PF00111">
    <property type="entry name" value="Fer2"/>
    <property type="match status" value="1"/>
</dbReference>
<keyword evidence="2" id="KW-0001">2Fe-2S</keyword>
<dbReference type="SUPFAM" id="SSF63380">
    <property type="entry name" value="Riboflavin synthase domain-like"/>
    <property type="match status" value="1"/>
</dbReference>
<dbReference type="CDD" id="cd00322">
    <property type="entry name" value="FNR_like"/>
    <property type="match status" value="1"/>
</dbReference>
<dbReference type="Gene3D" id="3.40.50.80">
    <property type="entry name" value="Nucleotide-binding domain of ferredoxin-NADP reductase (FNR) module"/>
    <property type="match status" value="1"/>
</dbReference>
<dbReference type="InterPro" id="IPR017927">
    <property type="entry name" value="FAD-bd_FR_type"/>
</dbReference>
<dbReference type="InterPro" id="IPR011037">
    <property type="entry name" value="Pyrv_Knase-like_insert_dom_sf"/>
</dbReference>
<dbReference type="InterPro" id="IPR005303">
    <property type="entry name" value="MOCOS_middle"/>
</dbReference>
<evidence type="ECO:0000256" key="4">
    <source>
        <dbReference type="SAM" id="MobiDB-lite"/>
    </source>
</evidence>
<dbReference type="AlphaFoldDB" id="A0A921MEW7"/>
<evidence type="ECO:0000256" key="3">
    <source>
        <dbReference type="ARBA" id="ARBA00023014"/>
    </source>
</evidence>
<dbReference type="InterPro" id="IPR012675">
    <property type="entry name" value="Beta-grasp_dom_sf"/>
</dbReference>
<gene>
    <name evidence="8" type="ORF">K8V08_10400</name>
</gene>
<evidence type="ECO:0000259" key="6">
    <source>
        <dbReference type="PROSITE" id="PS51340"/>
    </source>
</evidence>
<dbReference type="SUPFAM" id="SSF54292">
    <property type="entry name" value="2Fe-2S ferredoxin-like"/>
    <property type="match status" value="1"/>
</dbReference>
<dbReference type="SUPFAM" id="SSF52343">
    <property type="entry name" value="Ferredoxin reductase-like, C-terminal NADP-linked domain"/>
    <property type="match status" value="1"/>
</dbReference>
<dbReference type="PROSITE" id="PS51384">
    <property type="entry name" value="FAD_FR"/>
    <property type="match status" value="1"/>
</dbReference>
<keyword evidence="3" id="KW-0411">Iron-sulfur</keyword>
<dbReference type="InterPro" id="IPR008333">
    <property type="entry name" value="Cbr1-like_FAD-bd_dom"/>
</dbReference>
<evidence type="ECO:0000313" key="9">
    <source>
        <dbReference type="Proteomes" id="UP000784435"/>
    </source>
</evidence>
<dbReference type="GO" id="GO:0030151">
    <property type="term" value="F:molybdenum ion binding"/>
    <property type="evidence" value="ECO:0007669"/>
    <property type="project" value="InterPro"/>
</dbReference>
<comment type="cofactor">
    <cofactor evidence="1">
        <name>FAD</name>
        <dbReference type="ChEBI" id="CHEBI:57692"/>
    </cofactor>
</comment>
<organism evidence="8 9">
    <name type="scientific">Brevibacterium senegalense</name>
    <dbReference type="NCBI Taxonomy" id="1033736"/>
    <lineage>
        <taxon>Bacteria</taxon>
        <taxon>Bacillati</taxon>
        <taxon>Actinomycetota</taxon>
        <taxon>Actinomycetes</taxon>
        <taxon>Micrococcales</taxon>
        <taxon>Brevibacteriaceae</taxon>
        <taxon>Brevibacterium</taxon>
    </lineage>
</organism>
<dbReference type="InterPro" id="IPR050415">
    <property type="entry name" value="MRET"/>
</dbReference>
<reference evidence="8" key="2">
    <citation type="submission" date="2021-09" db="EMBL/GenBank/DDBJ databases">
        <authorList>
            <person name="Gilroy R."/>
        </authorList>
    </citation>
    <scope>NUCLEOTIDE SEQUENCE</scope>
    <source>
        <strain evidence="8">ChiGjej5B5-7349</strain>
    </source>
</reference>
<dbReference type="CDD" id="cd00207">
    <property type="entry name" value="fer2"/>
    <property type="match status" value="1"/>
</dbReference>
<comment type="caution">
    <text evidence="8">The sequence shown here is derived from an EMBL/GenBank/DDBJ whole genome shotgun (WGS) entry which is preliminary data.</text>
</comment>
<reference evidence="8" key="1">
    <citation type="journal article" date="2021" name="PeerJ">
        <title>Extensive microbial diversity within the chicken gut microbiome revealed by metagenomics and culture.</title>
        <authorList>
            <person name="Gilroy R."/>
            <person name="Ravi A."/>
            <person name="Getino M."/>
            <person name="Pursley I."/>
            <person name="Horton D.L."/>
            <person name="Alikhan N.F."/>
            <person name="Baker D."/>
            <person name="Gharbi K."/>
            <person name="Hall N."/>
            <person name="Watson M."/>
            <person name="Adriaenssens E.M."/>
            <person name="Foster-Nyarko E."/>
            <person name="Jarju S."/>
            <person name="Secka A."/>
            <person name="Antonio M."/>
            <person name="Oren A."/>
            <person name="Chaudhuri R.R."/>
            <person name="La Ragione R."/>
            <person name="Hildebrand F."/>
            <person name="Pallen M.J."/>
        </authorList>
    </citation>
    <scope>NUCLEOTIDE SEQUENCE</scope>
    <source>
        <strain evidence="8">ChiGjej5B5-7349</strain>
    </source>
</reference>
<dbReference type="Gene3D" id="2.40.33.20">
    <property type="entry name" value="PK beta-barrel domain-like"/>
    <property type="match status" value="1"/>
</dbReference>
<dbReference type="Pfam" id="PF03476">
    <property type="entry name" value="MOSC_N"/>
    <property type="match status" value="1"/>
</dbReference>
<evidence type="ECO:0000259" key="5">
    <source>
        <dbReference type="PROSITE" id="PS51085"/>
    </source>
</evidence>
<dbReference type="Gene3D" id="3.10.20.30">
    <property type="match status" value="1"/>
</dbReference>
<keyword evidence="2" id="KW-0479">Metal-binding</keyword>
<evidence type="ECO:0000256" key="2">
    <source>
        <dbReference type="ARBA" id="ARBA00022714"/>
    </source>
</evidence>
<evidence type="ECO:0000256" key="1">
    <source>
        <dbReference type="ARBA" id="ARBA00001974"/>
    </source>
</evidence>
<dbReference type="InterPro" id="IPR006058">
    <property type="entry name" value="2Fe2S_fd_BS"/>
</dbReference>
<feature type="compositionally biased region" description="Pro residues" evidence="4">
    <location>
        <begin position="380"/>
        <end position="393"/>
    </location>
</feature>
<dbReference type="InterPro" id="IPR001041">
    <property type="entry name" value="2Fe-2S_ferredoxin-type"/>
</dbReference>
<name>A0A921MEW7_9MICO</name>
<feature type="domain" description="FAD-binding FR-type" evidence="7">
    <location>
        <begin position="275"/>
        <end position="374"/>
    </location>
</feature>
<dbReference type="SUPFAM" id="SSF50800">
    <property type="entry name" value="PK beta-barrel domain-like"/>
    <property type="match status" value="1"/>
</dbReference>
<dbReference type="Proteomes" id="UP000784435">
    <property type="component" value="Unassembled WGS sequence"/>
</dbReference>
<dbReference type="InterPro" id="IPR039261">
    <property type="entry name" value="FNR_nucleotide-bd"/>
</dbReference>
<evidence type="ECO:0000313" key="8">
    <source>
        <dbReference type="EMBL" id="HJG80808.1"/>
    </source>
</evidence>
<dbReference type="PROSITE" id="PS00197">
    <property type="entry name" value="2FE2S_FER_1"/>
    <property type="match status" value="1"/>
</dbReference>
<dbReference type="InterPro" id="IPR005302">
    <property type="entry name" value="MoCF_Sase_C"/>
</dbReference>
<dbReference type="GO" id="GO:0051537">
    <property type="term" value="F:2 iron, 2 sulfur cluster binding"/>
    <property type="evidence" value="ECO:0007669"/>
    <property type="project" value="UniProtKB-KW"/>
</dbReference>
<dbReference type="InterPro" id="IPR017938">
    <property type="entry name" value="Riboflavin_synthase-like_b-brl"/>
</dbReference>
<keyword evidence="2" id="KW-0408">Iron</keyword>
<feature type="domain" description="2Fe-2S ferredoxin-type" evidence="5">
    <location>
        <begin position="522"/>
        <end position="608"/>
    </location>
</feature>
<protein>
    <submittedName>
        <fullName evidence="8">MOSC domain-containing protein</fullName>
    </submittedName>
</protein>
<accession>A0A921MEW7</accession>
<dbReference type="Pfam" id="PF03473">
    <property type="entry name" value="MOSC"/>
    <property type="match status" value="1"/>
</dbReference>